<evidence type="ECO:0000313" key="4">
    <source>
        <dbReference type="Proteomes" id="UP000291301"/>
    </source>
</evidence>
<comment type="caution">
    <text evidence="3">The sequence shown here is derived from an EMBL/GenBank/DDBJ whole genome shotgun (WGS) entry which is preliminary data.</text>
</comment>
<gene>
    <name evidence="3" type="ORF">E0D97_03465</name>
</gene>
<dbReference type="OrthoDB" id="7870844at2"/>
<dbReference type="RefSeq" id="WP_131565404.1">
    <property type="nucleotide sequence ID" value="NZ_JAINFK010000001.1"/>
</dbReference>
<evidence type="ECO:0000313" key="3">
    <source>
        <dbReference type="EMBL" id="TCD16491.1"/>
    </source>
</evidence>
<feature type="compositionally biased region" description="Basic and acidic residues" evidence="1">
    <location>
        <begin position="88"/>
        <end position="115"/>
    </location>
</feature>
<dbReference type="EMBL" id="SJST01000001">
    <property type="protein sequence ID" value="TCD16491.1"/>
    <property type="molecule type" value="Genomic_DNA"/>
</dbReference>
<keyword evidence="2" id="KW-0812">Transmembrane</keyword>
<sequence length="368" mass="39737">MSDLETALKNALAKGDVSNEAFRKRVYRAAATALERRSENRGEIDPQEVAARQKRLAAAIRSTEAEYAAADRSQPFSTQAFGPEELMPEVRSDVSAAPERKDEPVLTAAPRDRHTAPGGLAVRPEERERSGGNEKGTSPARRKSAIRRAPFATILTATVLVGLAILGAWWVISTGAYRSIAERDASVPNPPLQLENESFEGERRSENLSAPARVSLDPEDGQGWISLFEPSDPTTISLEGSATAAIDGNAFGHFARIVSPDQESAIIIDIPPGTLQSLAGRTAQFSVTARSGEDAPTQISITCNLAELGDCGRLRFNVTQSDNEFLFRVELPESSSISRAGELHIVTDLDEEARAVNLSSVRVREFDG</sequence>
<dbReference type="Proteomes" id="UP000291301">
    <property type="component" value="Unassembled WGS sequence"/>
</dbReference>
<evidence type="ECO:0000256" key="1">
    <source>
        <dbReference type="SAM" id="MobiDB-lite"/>
    </source>
</evidence>
<name>A0A4R0PFS1_9HYPH</name>
<evidence type="ECO:0000256" key="2">
    <source>
        <dbReference type="SAM" id="Phobius"/>
    </source>
</evidence>
<feature type="compositionally biased region" description="Basic and acidic residues" evidence="1">
    <location>
        <begin position="123"/>
        <end position="132"/>
    </location>
</feature>
<dbReference type="AlphaFoldDB" id="A0A4R0PFS1"/>
<feature type="region of interest" description="Disordered" evidence="1">
    <location>
        <begin position="186"/>
        <end position="215"/>
    </location>
</feature>
<accession>A0A4R0PFS1</accession>
<feature type="region of interest" description="Disordered" evidence="1">
    <location>
        <begin position="63"/>
        <end position="144"/>
    </location>
</feature>
<organism evidence="3 4">
    <name type="scientific">Oricola cellulosilytica</name>
    <dbReference type="NCBI Taxonomy" id="1429082"/>
    <lineage>
        <taxon>Bacteria</taxon>
        <taxon>Pseudomonadati</taxon>
        <taxon>Pseudomonadota</taxon>
        <taxon>Alphaproteobacteria</taxon>
        <taxon>Hyphomicrobiales</taxon>
        <taxon>Ahrensiaceae</taxon>
        <taxon>Oricola</taxon>
    </lineage>
</organism>
<keyword evidence="2" id="KW-0472">Membrane</keyword>
<reference evidence="3 4" key="1">
    <citation type="journal article" date="2015" name="Antonie Van Leeuwenhoek">
        <title>Oricola cellulosilytica gen. nov., sp. nov., a cellulose-degrading bacterium of the family Phyllobacteriaceae isolated from surface seashore water, and emended descriptions of Mesorhizobium loti and Phyllobacterium myrsinacearum.</title>
        <authorList>
            <person name="Hameed A."/>
            <person name="Shahina M."/>
            <person name="Lai W.A."/>
            <person name="Lin S.Y."/>
            <person name="Young L.S."/>
            <person name="Liu Y.C."/>
            <person name="Hsu Y.H."/>
            <person name="Young C.C."/>
        </authorList>
    </citation>
    <scope>NUCLEOTIDE SEQUENCE [LARGE SCALE GENOMIC DNA]</scope>
    <source>
        <strain evidence="3 4">KCTC 52183</strain>
    </source>
</reference>
<proteinExistence type="predicted"/>
<feature type="transmembrane region" description="Helical" evidence="2">
    <location>
        <begin position="151"/>
        <end position="172"/>
    </location>
</feature>
<keyword evidence="2" id="KW-1133">Transmembrane helix</keyword>
<keyword evidence="4" id="KW-1185">Reference proteome</keyword>
<protein>
    <submittedName>
        <fullName evidence="3">Uncharacterized protein</fullName>
    </submittedName>
</protein>